<keyword evidence="6" id="KW-1185">Reference proteome</keyword>
<accession>A0AAN7TZK3</accession>
<feature type="repeat" description="WD" evidence="3">
    <location>
        <begin position="54"/>
        <end position="95"/>
    </location>
</feature>
<dbReference type="Pfam" id="PF00400">
    <property type="entry name" value="WD40"/>
    <property type="match status" value="7"/>
</dbReference>
<dbReference type="InterPro" id="IPR036322">
    <property type="entry name" value="WD40_repeat_dom_sf"/>
</dbReference>
<organism evidence="5 6">
    <name type="scientific">Dictyostelium firmibasis</name>
    <dbReference type="NCBI Taxonomy" id="79012"/>
    <lineage>
        <taxon>Eukaryota</taxon>
        <taxon>Amoebozoa</taxon>
        <taxon>Evosea</taxon>
        <taxon>Eumycetozoa</taxon>
        <taxon>Dictyostelia</taxon>
        <taxon>Dictyosteliales</taxon>
        <taxon>Dictyosteliaceae</taxon>
        <taxon>Dictyostelium</taxon>
    </lineage>
</organism>
<dbReference type="InterPro" id="IPR019775">
    <property type="entry name" value="WD40_repeat_CS"/>
</dbReference>
<feature type="repeat" description="WD" evidence="3">
    <location>
        <begin position="563"/>
        <end position="597"/>
    </location>
</feature>
<dbReference type="SMART" id="SM00320">
    <property type="entry name" value="WD40"/>
    <property type="match status" value="11"/>
</dbReference>
<sequence length="597" mass="64051">MSVTLKNIIAPTPSTTRGKPIPINGDPKGENIVYASGSSIIIRNVKNPMVADIYYEHPCQTTVGKYAPSGNYIASGDIQGNLRIWDTLQKEHILKATYKVLNGAILDIAWTSDSQRLVVVGDGKERFGAAILWDSGSSCGEITGHSKIILSCDIKSSRPFRVATGGEDFAVNWFEGPPFKFQKNIGTGDFTRFVNCVRFSPDGSKLVTVGADKKSFVYDGKTGEKLIELNPAQQHTGGIYSCSWSNDNVRVLTASADKSCKVWDTTTGQCLHTFTFGSDVNDQQLGCLWLGESLLSVNLAGEISTLNIDDATKPSRIIKGHNKLVGTIAFDKNTGSLFSASYDASLLQWDISTGLATTFTGPAHKNQITSIKINGDQIITCAMDDSVKISSISKQTYGESIGVDSPAQGVAFSGDVIVAVSMKTVYVIKGGKIVSQTAASWEPTSVAINNTEVSVGGKDNKIHVFTLNGNNLTASHTLDNHRGAITDLSYSPCGKYLASGCANREVIVWSGKDAKSKGWVNHTARINAVSWSDDSKYIATASLDSQVYIWNVENPTASPVQIKNSHLGGVNDVVFGSNNELFSSGNEGAIKIWSVSI</sequence>
<evidence type="ECO:0000256" key="3">
    <source>
        <dbReference type="PROSITE-ProRule" id="PRU00221"/>
    </source>
</evidence>
<dbReference type="PROSITE" id="PS00678">
    <property type="entry name" value="WD_REPEATS_1"/>
    <property type="match status" value="2"/>
</dbReference>
<feature type="repeat" description="WD" evidence="3">
    <location>
        <begin position="232"/>
        <end position="273"/>
    </location>
</feature>
<dbReference type="PANTHER" id="PTHR19856">
    <property type="entry name" value="WD-REPEATCONTAINING PROTEIN WDR1"/>
    <property type="match status" value="1"/>
</dbReference>
<reference evidence="5 6" key="1">
    <citation type="submission" date="2023-11" db="EMBL/GenBank/DDBJ databases">
        <title>Dfirmibasis_genome.</title>
        <authorList>
            <person name="Edelbroek B."/>
            <person name="Kjellin J."/>
            <person name="Jerlstrom-Hultqvist J."/>
            <person name="Soderbom F."/>
        </authorList>
    </citation>
    <scope>NUCLEOTIDE SEQUENCE [LARGE SCALE GENOMIC DNA]</scope>
    <source>
        <strain evidence="5 6">TNS-C-14</strain>
    </source>
</reference>
<dbReference type="PANTHER" id="PTHR19856:SF0">
    <property type="entry name" value="WD REPEAT-CONTAINING PROTEIN 1"/>
    <property type="match status" value="1"/>
</dbReference>
<feature type="domain" description="Ig-like" evidence="4">
    <location>
        <begin position="144"/>
        <end position="253"/>
    </location>
</feature>
<dbReference type="GO" id="GO:0030042">
    <property type="term" value="P:actin filament depolymerization"/>
    <property type="evidence" value="ECO:0007669"/>
    <property type="project" value="TreeGrafter"/>
</dbReference>
<dbReference type="GO" id="GO:0051015">
    <property type="term" value="F:actin filament binding"/>
    <property type="evidence" value="ECO:0007669"/>
    <property type="project" value="TreeGrafter"/>
</dbReference>
<comment type="caution">
    <text evidence="5">The sequence shown here is derived from an EMBL/GenBank/DDBJ whole genome shotgun (WGS) entry which is preliminary data.</text>
</comment>
<feature type="repeat" description="WD" evidence="3">
    <location>
        <begin position="519"/>
        <end position="560"/>
    </location>
</feature>
<keyword evidence="1 3" id="KW-0853">WD repeat</keyword>
<dbReference type="FunFam" id="2.130.10.10:FF:000167">
    <property type="entry name" value="Actin-interacting protein 1"/>
    <property type="match status" value="1"/>
</dbReference>
<dbReference type="InterPro" id="IPR011047">
    <property type="entry name" value="Quinoprotein_ADH-like_sf"/>
</dbReference>
<dbReference type="PROSITE" id="PS50294">
    <property type="entry name" value="WD_REPEATS_REGION"/>
    <property type="match status" value="5"/>
</dbReference>
<evidence type="ECO:0000256" key="2">
    <source>
        <dbReference type="ARBA" id="ARBA00022737"/>
    </source>
</evidence>
<dbReference type="EMBL" id="JAVFKY010000001">
    <property type="protein sequence ID" value="KAK5582864.1"/>
    <property type="molecule type" value="Genomic_DNA"/>
</dbReference>
<dbReference type="InterPro" id="IPR015943">
    <property type="entry name" value="WD40/YVTN_repeat-like_dom_sf"/>
</dbReference>
<dbReference type="AlphaFoldDB" id="A0AAN7TZK3"/>
<dbReference type="GO" id="GO:0030864">
    <property type="term" value="C:cortical actin cytoskeleton"/>
    <property type="evidence" value="ECO:0007669"/>
    <property type="project" value="TreeGrafter"/>
</dbReference>
<feature type="repeat" description="WD" evidence="3">
    <location>
        <begin position="318"/>
        <end position="359"/>
    </location>
</feature>
<dbReference type="SUPFAM" id="SSF50998">
    <property type="entry name" value="Quinoprotein alcohol dehydrogenase-like"/>
    <property type="match status" value="1"/>
</dbReference>
<evidence type="ECO:0000259" key="4">
    <source>
        <dbReference type="PROSITE" id="PS50835"/>
    </source>
</evidence>
<dbReference type="PROSITE" id="PS50082">
    <property type="entry name" value="WD_REPEATS_2"/>
    <property type="match status" value="6"/>
</dbReference>
<protein>
    <recommendedName>
        <fullName evidence="4">Ig-like domain-containing protein</fullName>
    </recommendedName>
</protein>
<gene>
    <name evidence="5" type="ORF">RB653_004453</name>
</gene>
<dbReference type="InterPro" id="IPR001680">
    <property type="entry name" value="WD40_rpt"/>
</dbReference>
<dbReference type="SUPFAM" id="SSF50978">
    <property type="entry name" value="WD40 repeat-like"/>
    <property type="match status" value="1"/>
</dbReference>
<dbReference type="FunFam" id="2.130.10.10:FF:000102">
    <property type="entry name" value="Actin-interacting protein 1"/>
    <property type="match status" value="1"/>
</dbReference>
<evidence type="ECO:0000313" key="5">
    <source>
        <dbReference type="EMBL" id="KAK5582864.1"/>
    </source>
</evidence>
<dbReference type="PROSITE" id="PS50835">
    <property type="entry name" value="IG_LIKE"/>
    <property type="match status" value="1"/>
</dbReference>
<evidence type="ECO:0000313" key="6">
    <source>
        <dbReference type="Proteomes" id="UP001344447"/>
    </source>
</evidence>
<dbReference type="Gene3D" id="2.130.10.10">
    <property type="entry name" value="YVTN repeat-like/Quinoprotein amine dehydrogenase"/>
    <property type="match status" value="2"/>
</dbReference>
<proteinExistence type="predicted"/>
<keyword evidence="2" id="KW-0677">Repeat</keyword>
<feature type="repeat" description="WD" evidence="3">
    <location>
        <begin position="478"/>
        <end position="510"/>
    </location>
</feature>
<dbReference type="Proteomes" id="UP001344447">
    <property type="component" value="Unassembled WGS sequence"/>
</dbReference>
<evidence type="ECO:0000256" key="1">
    <source>
        <dbReference type="ARBA" id="ARBA00022574"/>
    </source>
</evidence>
<dbReference type="InterPro" id="IPR007110">
    <property type="entry name" value="Ig-like_dom"/>
</dbReference>
<dbReference type="CDD" id="cd00200">
    <property type="entry name" value="WD40"/>
    <property type="match status" value="1"/>
</dbReference>
<name>A0AAN7TZK3_9MYCE</name>